<name>A0AC35TU89_9BILA</name>
<reference evidence="2" key="1">
    <citation type="submission" date="2016-11" db="UniProtKB">
        <authorList>
            <consortium name="WormBaseParasite"/>
        </authorList>
    </citation>
    <scope>IDENTIFICATION</scope>
    <source>
        <strain evidence="2">KR3021</strain>
    </source>
</reference>
<accession>A0AC35TU89</accession>
<evidence type="ECO:0000313" key="2">
    <source>
        <dbReference type="WBParaSite" id="RSKR_0000432000.1"/>
    </source>
</evidence>
<sequence length="90" mass="9986">MVTYGKKAYVKIDDEKTGGGENNKAQITIGKGKQRIHINVLLPPNNFSESCGDENSKHLLKTNKQINALFPTHDPIARQPIVNPNFGDEQ</sequence>
<dbReference type="Proteomes" id="UP000095286">
    <property type="component" value="Unplaced"/>
</dbReference>
<organism evidence="1 2">
    <name type="scientific">Rhabditophanes sp. KR3021</name>
    <dbReference type="NCBI Taxonomy" id="114890"/>
    <lineage>
        <taxon>Eukaryota</taxon>
        <taxon>Metazoa</taxon>
        <taxon>Ecdysozoa</taxon>
        <taxon>Nematoda</taxon>
        <taxon>Chromadorea</taxon>
        <taxon>Rhabditida</taxon>
        <taxon>Tylenchina</taxon>
        <taxon>Panagrolaimomorpha</taxon>
        <taxon>Strongyloidoidea</taxon>
        <taxon>Alloionematidae</taxon>
        <taxon>Rhabditophanes</taxon>
    </lineage>
</organism>
<dbReference type="WBParaSite" id="RSKR_0000432000.1">
    <property type="protein sequence ID" value="RSKR_0000432000.1"/>
    <property type="gene ID" value="RSKR_0000432000"/>
</dbReference>
<evidence type="ECO:0000313" key="1">
    <source>
        <dbReference type="Proteomes" id="UP000095286"/>
    </source>
</evidence>
<proteinExistence type="predicted"/>
<protein>
    <submittedName>
        <fullName evidence="2">Uncharacterized protein</fullName>
    </submittedName>
</protein>